<evidence type="ECO:0000313" key="2">
    <source>
        <dbReference type="Proteomes" id="UP001339962"/>
    </source>
</evidence>
<dbReference type="AlphaFoldDB" id="A0ABD5J025"/>
<dbReference type="Proteomes" id="UP001339962">
    <property type="component" value="Unassembled WGS sequence"/>
</dbReference>
<gene>
    <name evidence="1" type="ORF">P9850_14270</name>
</gene>
<evidence type="ECO:0000313" key="1">
    <source>
        <dbReference type="EMBL" id="MED5052971.1"/>
    </source>
</evidence>
<accession>A0ABD5J025</accession>
<dbReference type="EMBL" id="JARTLI010000037">
    <property type="protein sequence ID" value="MED5052971.1"/>
    <property type="molecule type" value="Genomic_DNA"/>
</dbReference>
<protein>
    <recommendedName>
        <fullName evidence="3">Type III restriction enzyme, res subunit</fullName>
    </recommendedName>
</protein>
<comment type="caution">
    <text evidence="1">The sequence shown here is derived from an EMBL/GenBank/DDBJ whole genome shotgun (WGS) entry which is preliminary data.</text>
</comment>
<reference evidence="1 2" key="1">
    <citation type="submission" date="2023-03" db="EMBL/GenBank/DDBJ databases">
        <title>Bacillus Genome Sequencing.</title>
        <authorList>
            <person name="Dunlap C."/>
        </authorList>
    </citation>
    <scope>NUCLEOTIDE SEQUENCE [LARGE SCALE GENOMIC DNA]</scope>
    <source>
        <strain evidence="1 2">NRS-38</strain>
    </source>
</reference>
<organism evidence="1 2">
    <name type="scientific">Anoxybacteroides rupiense</name>
    <dbReference type="NCBI Taxonomy" id="311460"/>
    <lineage>
        <taxon>Bacteria</taxon>
        <taxon>Bacillati</taxon>
        <taxon>Bacillota</taxon>
        <taxon>Bacilli</taxon>
        <taxon>Bacillales</taxon>
        <taxon>Anoxybacillaceae</taxon>
        <taxon>Anoxybacteroides</taxon>
    </lineage>
</organism>
<dbReference type="RefSeq" id="WP_328219222.1">
    <property type="nucleotide sequence ID" value="NZ_JARTLI010000037.1"/>
</dbReference>
<proteinExistence type="predicted"/>
<evidence type="ECO:0008006" key="3">
    <source>
        <dbReference type="Google" id="ProtNLM"/>
    </source>
</evidence>
<sequence length="151" mass="17146">MTTVPTEMDLNLNGTFYKGLDKKNGYSNETKVCIENTVKKLLHNDTSLSRPGMLLGKIQSGKTRTFIGITALAFDNGYDVAVILTKGTKALAQQTYERLKMEFEDFKHDDILQIFDIMSLPDNLTNYELEQKIIFVVKKEKKFKSPKKSAV</sequence>
<name>A0ABD5J025_9BACL</name>